<protein>
    <submittedName>
        <fullName evidence="8">Integrase</fullName>
    </submittedName>
</protein>
<evidence type="ECO:0000256" key="4">
    <source>
        <dbReference type="PROSITE-ProRule" id="PRU01248"/>
    </source>
</evidence>
<keyword evidence="1" id="KW-0229">DNA integration</keyword>
<dbReference type="Gene3D" id="1.10.443.10">
    <property type="entry name" value="Intergrase catalytic core"/>
    <property type="match status" value="1"/>
</dbReference>
<evidence type="ECO:0000259" key="6">
    <source>
        <dbReference type="PROSITE" id="PS51898"/>
    </source>
</evidence>
<dbReference type="InterPro" id="IPR004107">
    <property type="entry name" value="Integrase_SAM-like_N"/>
</dbReference>
<evidence type="ECO:0000256" key="1">
    <source>
        <dbReference type="ARBA" id="ARBA00022908"/>
    </source>
</evidence>
<comment type="caution">
    <text evidence="8">The sequence shown here is derived from an EMBL/GenBank/DDBJ whole genome shotgun (WGS) entry which is preliminary data.</text>
</comment>
<dbReference type="InterPro" id="IPR002104">
    <property type="entry name" value="Integrase_catalytic"/>
</dbReference>
<accession>A0A853DJZ6</accession>
<dbReference type="RefSeq" id="WP_179699635.1">
    <property type="nucleotide sequence ID" value="NZ_BAAAHA010000004.1"/>
</dbReference>
<dbReference type="EMBL" id="JACCHJ010000001">
    <property type="protein sequence ID" value="NYK08587.1"/>
    <property type="molecule type" value="Genomic_DNA"/>
</dbReference>
<sequence>MADYLYRRCGCERDPGKQYPVLPDKPTADDLARCCPKMSDPAHGKWGFYLSAGRDPKTGKRRQIRQARFRTRAEAASAYRAEGKKADDGIYVAPTRQTFADYLDVWFKRRQTTGDGLRPTTADNYGRYIVQDIQPSALGRMKLTDIRRFHINAFVDELTEAGRGATTVRRIAAVVQGALKAAWQDELIDHNPGAGIRLPVVTKKKFEPWQPEQVGSFLDLAAAHRLGGMFEVAMLTGMRRGEVIGLRWSDIDMSRATITIRNNRTNAGTTIVEGDPKTDASRRTINYDDTVGGVLLEWQLRQRQEADTLGDTWTDTGYVFTYETGEPLKPQYATRLFEKLRVRSGLPKITFHGQRHESASLLLANGADIALVSKMLGHTSVSITSDLYSHLIGRADRDASERASASIPRQASAHRMHTEAV</sequence>
<dbReference type="GO" id="GO:0015074">
    <property type="term" value="P:DNA integration"/>
    <property type="evidence" value="ECO:0007669"/>
    <property type="project" value="UniProtKB-KW"/>
</dbReference>
<feature type="domain" description="Tyr recombinase" evidence="6">
    <location>
        <begin position="204"/>
        <end position="403"/>
    </location>
</feature>
<dbReference type="Pfam" id="PF14659">
    <property type="entry name" value="Phage_int_SAM_3"/>
    <property type="match status" value="1"/>
</dbReference>
<dbReference type="AlphaFoldDB" id="A0A853DJZ6"/>
<dbReference type="CDD" id="cd01189">
    <property type="entry name" value="INT_ICEBs1_C_like"/>
    <property type="match status" value="1"/>
</dbReference>
<keyword evidence="2 4" id="KW-0238">DNA-binding</keyword>
<dbReference type="PANTHER" id="PTHR30349">
    <property type="entry name" value="PHAGE INTEGRASE-RELATED"/>
    <property type="match status" value="1"/>
</dbReference>
<dbReference type="PANTHER" id="PTHR30349:SF91">
    <property type="entry name" value="INTA PROTEIN"/>
    <property type="match status" value="1"/>
</dbReference>
<dbReference type="Proteomes" id="UP000521075">
    <property type="component" value="Unassembled WGS sequence"/>
</dbReference>
<organism evidence="8 9">
    <name type="scientific">Leifsonia naganoensis</name>
    <dbReference type="NCBI Taxonomy" id="150025"/>
    <lineage>
        <taxon>Bacteria</taxon>
        <taxon>Bacillati</taxon>
        <taxon>Actinomycetota</taxon>
        <taxon>Actinomycetes</taxon>
        <taxon>Micrococcales</taxon>
        <taxon>Microbacteriaceae</taxon>
        <taxon>Leifsonia</taxon>
    </lineage>
</organism>
<evidence type="ECO:0000256" key="2">
    <source>
        <dbReference type="ARBA" id="ARBA00023125"/>
    </source>
</evidence>
<dbReference type="InterPro" id="IPR010998">
    <property type="entry name" value="Integrase_recombinase_N"/>
</dbReference>
<name>A0A853DJZ6_9MICO</name>
<dbReference type="GO" id="GO:0006310">
    <property type="term" value="P:DNA recombination"/>
    <property type="evidence" value="ECO:0007669"/>
    <property type="project" value="UniProtKB-KW"/>
</dbReference>
<keyword evidence="9" id="KW-1185">Reference proteome</keyword>
<evidence type="ECO:0000259" key="7">
    <source>
        <dbReference type="PROSITE" id="PS51900"/>
    </source>
</evidence>
<keyword evidence="3" id="KW-0233">DNA recombination</keyword>
<dbReference type="InterPro" id="IPR013762">
    <property type="entry name" value="Integrase-like_cat_sf"/>
</dbReference>
<evidence type="ECO:0000313" key="9">
    <source>
        <dbReference type="Proteomes" id="UP000521075"/>
    </source>
</evidence>
<dbReference type="InterPro" id="IPR011010">
    <property type="entry name" value="DNA_brk_join_enz"/>
</dbReference>
<proteinExistence type="predicted"/>
<evidence type="ECO:0000256" key="3">
    <source>
        <dbReference type="ARBA" id="ARBA00023172"/>
    </source>
</evidence>
<dbReference type="GO" id="GO:0003677">
    <property type="term" value="F:DNA binding"/>
    <property type="evidence" value="ECO:0007669"/>
    <property type="project" value="UniProtKB-UniRule"/>
</dbReference>
<dbReference type="InterPro" id="IPR044068">
    <property type="entry name" value="CB"/>
</dbReference>
<feature type="region of interest" description="Disordered" evidence="5">
    <location>
        <begin position="399"/>
        <end position="421"/>
    </location>
</feature>
<gene>
    <name evidence="8" type="ORF">HNR14_000468</name>
</gene>
<dbReference type="InterPro" id="IPR050090">
    <property type="entry name" value="Tyrosine_recombinase_XerCD"/>
</dbReference>
<dbReference type="SUPFAM" id="SSF56349">
    <property type="entry name" value="DNA breaking-rejoining enzymes"/>
    <property type="match status" value="1"/>
</dbReference>
<dbReference type="PROSITE" id="PS51900">
    <property type="entry name" value="CB"/>
    <property type="match status" value="1"/>
</dbReference>
<evidence type="ECO:0000313" key="8">
    <source>
        <dbReference type="EMBL" id="NYK08587.1"/>
    </source>
</evidence>
<dbReference type="Gene3D" id="1.10.150.130">
    <property type="match status" value="1"/>
</dbReference>
<dbReference type="Pfam" id="PF00589">
    <property type="entry name" value="Phage_integrase"/>
    <property type="match status" value="1"/>
</dbReference>
<evidence type="ECO:0000256" key="5">
    <source>
        <dbReference type="SAM" id="MobiDB-lite"/>
    </source>
</evidence>
<reference evidence="8 9" key="1">
    <citation type="submission" date="2020-07" db="EMBL/GenBank/DDBJ databases">
        <title>Sequencing the genomes of 1000 actinobacteria strains.</title>
        <authorList>
            <person name="Klenk H.-P."/>
        </authorList>
    </citation>
    <scope>NUCLEOTIDE SEQUENCE [LARGE SCALE GENOMIC DNA]</scope>
    <source>
        <strain evidence="8 9">DSM 15166</strain>
    </source>
</reference>
<dbReference type="PROSITE" id="PS51898">
    <property type="entry name" value="TYR_RECOMBINASE"/>
    <property type="match status" value="1"/>
</dbReference>
<feature type="domain" description="Core-binding (CB)" evidence="7">
    <location>
        <begin position="97"/>
        <end position="183"/>
    </location>
</feature>